<comment type="caution">
    <text evidence="8">The sequence shown here is derived from an EMBL/GenBank/DDBJ whole genome shotgun (WGS) entry which is preliminary data.</text>
</comment>
<dbReference type="Proteomes" id="UP000324897">
    <property type="component" value="Chromosome 6"/>
</dbReference>
<dbReference type="InterPro" id="IPR023561">
    <property type="entry name" value="Carbonic_anhydrase_a-class"/>
</dbReference>
<keyword evidence="3 6" id="KW-0479">Metal-binding</keyword>
<dbReference type="AlphaFoldDB" id="A0A5J9WRY5"/>
<evidence type="ECO:0000256" key="2">
    <source>
        <dbReference type="ARBA" id="ARBA00012925"/>
    </source>
</evidence>
<evidence type="ECO:0000256" key="6">
    <source>
        <dbReference type="RuleBase" id="RU367011"/>
    </source>
</evidence>
<dbReference type="OrthoDB" id="429145at2759"/>
<comment type="similarity">
    <text evidence="6">Belongs to the alpha-carbonic anhydrase family.</text>
</comment>
<keyword evidence="5 6" id="KW-0456">Lyase</keyword>
<feature type="signal peptide" evidence="6">
    <location>
        <begin position="1"/>
        <end position="22"/>
    </location>
</feature>
<dbReference type="GO" id="GO:0006730">
    <property type="term" value="P:one-carbon metabolic process"/>
    <property type="evidence" value="ECO:0007669"/>
    <property type="project" value="TreeGrafter"/>
</dbReference>
<evidence type="ECO:0000256" key="1">
    <source>
        <dbReference type="ARBA" id="ARBA00001947"/>
    </source>
</evidence>
<comment type="function">
    <text evidence="6">Reversible hydration of carbon dioxide.</text>
</comment>
<evidence type="ECO:0000256" key="3">
    <source>
        <dbReference type="ARBA" id="ARBA00022723"/>
    </source>
</evidence>
<keyword evidence="4 6" id="KW-0862">Zinc</keyword>
<reference evidence="8 9" key="1">
    <citation type="journal article" date="2019" name="Sci. Rep.">
        <title>A high-quality genome of Eragrostis curvula grass provides insights into Poaceae evolution and supports new strategies to enhance forage quality.</title>
        <authorList>
            <person name="Carballo J."/>
            <person name="Santos B.A.C.M."/>
            <person name="Zappacosta D."/>
            <person name="Garbus I."/>
            <person name="Selva J.P."/>
            <person name="Gallo C.A."/>
            <person name="Diaz A."/>
            <person name="Albertini E."/>
            <person name="Caccamo M."/>
            <person name="Echenique V."/>
        </authorList>
    </citation>
    <scope>NUCLEOTIDE SEQUENCE [LARGE SCALE GENOMIC DNA]</scope>
    <source>
        <strain evidence="9">cv. Victoria</strain>
        <tissue evidence="8">Leaf</tissue>
    </source>
</reference>
<evidence type="ECO:0000256" key="5">
    <source>
        <dbReference type="ARBA" id="ARBA00023239"/>
    </source>
</evidence>
<proteinExistence type="inferred from homology"/>
<comment type="cofactor">
    <cofactor evidence="1 6">
        <name>Zn(2+)</name>
        <dbReference type="ChEBI" id="CHEBI:29105"/>
    </cofactor>
</comment>
<comment type="catalytic activity">
    <reaction evidence="6">
        <text>hydrogencarbonate + H(+) = CO2 + H2O</text>
        <dbReference type="Rhea" id="RHEA:10748"/>
        <dbReference type="ChEBI" id="CHEBI:15377"/>
        <dbReference type="ChEBI" id="CHEBI:15378"/>
        <dbReference type="ChEBI" id="CHEBI:16526"/>
        <dbReference type="ChEBI" id="CHEBI:17544"/>
        <dbReference type="EC" id="4.2.1.1"/>
    </reaction>
</comment>
<protein>
    <recommendedName>
        <fullName evidence="2 6">Carbonic anhydrase</fullName>
        <ecNumber evidence="2 6">4.2.1.1</ecNumber>
    </recommendedName>
</protein>
<feature type="non-terminal residue" evidence="8">
    <location>
        <position position="1"/>
    </location>
</feature>
<dbReference type="CDD" id="cd03124">
    <property type="entry name" value="alpha_CA_prokaryotic_like"/>
    <property type="match status" value="1"/>
</dbReference>
<dbReference type="PROSITE" id="PS00162">
    <property type="entry name" value="ALPHA_CA_1"/>
    <property type="match status" value="1"/>
</dbReference>
<evidence type="ECO:0000313" key="8">
    <source>
        <dbReference type="EMBL" id="TVU50908.1"/>
    </source>
</evidence>
<dbReference type="EMBL" id="RWGY01000002">
    <property type="protein sequence ID" value="TVU50908.1"/>
    <property type="molecule type" value="Genomic_DNA"/>
</dbReference>
<dbReference type="Pfam" id="PF00194">
    <property type="entry name" value="Carb_anhydrase"/>
    <property type="match status" value="1"/>
</dbReference>
<dbReference type="GO" id="GO:0004089">
    <property type="term" value="F:carbonate dehydratase activity"/>
    <property type="evidence" value="ECO:0007669"/>
    <property type="project" value="UniProtKB-UniRule"/>
</dbReference>
<dbReference type="PANTHER" id="PTHR18952:SF220">
    <property type="entry name" value="CARBONIC ANHYDRASE"/>
    <property type="match status" value="1"/>
</dbReference>
<dbReference type="InterPro" id="IPR001148">
    <property type="entry name" value="CA_dom"/>
</dbReference>
<dbReference type="EC" id="4.2.1.1" evidence="2 6"/>
<keyword evidence="6" id="KW-0732">Signal</keyword>
<dbReference type="SMART" id="SM01057">
    <property type="entry name" value="Carb_anhydrase"/>
    <property type="match status" value="1"/>
</dbReference>
<name>A0A5J9WRY5_9POAL</name>
<dbReference type="Gene3D" id="3.10.200.10">
    <property type="entry name" value="Alpha carbonic anhydrase"/>
    <property type="match status" value="1"/>
</dbReference>
<dbReference type="Gramene" id="TVU50908">
    <property type="protein sequence ID" value="TVU50908"/>
    <property type="gene ID" value="EJB05_02305"/>
</dbReference>
<evidence type="ECO:0000259" key="7">
    <source>
        <dbReference type="PROSITE" id="PS51144"/>
    </source>
</evidence>
<dbReference type="PANTHER" id="PTHR18952">
    <property type="entry name" value="CARBONIC ANHYDRASE"/>
    <property type="match status" value="1"/>
</dbReference>
<sequence length="279" mass="30605">MVSSHAAFVLLVAAASVAVALARTYGSEAGPKYGYVPGSANGPANWGKLSPEYKMCGDGKRQSPVDIVTKQAVSTPNLDNLTRVYAAANATLINDGHDIMLTFDTKVGSITMNGKVYNLEKMHWHMPSEHTINGQRYPLEMHLVHKNDAGELAVIAILYQYGAPDSFYFQLRNKLAELAKETCNFAEEEAQVPAGLIHMRSLQKRTGSYFRYAGSLTTPPCTENVVWNILGKVRQISKEQVAQLATLLPSKDSARPAQPLNGRVVQFYNPPNSTISFQM</sequence>
<dbReference type="InterPro" id="IPR041891">
    <property type="entry name" value="Alpha_CA_prokaryot-like"/>
</dbReference>
<evidence type="ECO:0000256" key="4">
    <source>
        <dbReference type="ARBA" id="ARBA00022833"/>
    </source>
</evidence>
<feature type="chain" id="PRO_5025076152" description="Carbonic anhydrase" evidence="6">
    <location>
        <begin position="23"/>
        <end position="279"/>
    </location>
</feature>
<accession>A0A5J9WRY5</accession>
<organism evidence="8 9">
    <name type="scientific">Eragrostis curvula</name>
    <name type="common">weeping love grass</name>
    <dbReference type="NCBI Taxonomy" id="38414"/>
    <lineage>
        <taxon>Eukaryota</taxon>
        <taxon>Viridiplantae</taxon>
        <taxon>Streptophyta</taxon>
        <taxon>Embryophyta</taxon>
        <taxon>Tracheophyta</taxon>
        <taxon>Spermatophyta</taxon>
        <taxon>Magnoliopsida</taxon>
        <taxon>Liliopsida</taxon>
        <taxon>Poales</taxon>
        <taxon>Poaceae</taxon>
        <taxon>PACMAD clade</taxon>
        <taxon>Chloridoideae</taxon>
        <taxon>Eragrostideae</taxon>
        <taxon>Eragrostidinae</taxon>
        <taxon>Eragrostis</taxon>
    </lineage>
</organism>
<dbReference type="PROSITE" id="PS51144">
    <property type="entry name" value="ALPHA_CA_2"/>
    <property type="match status" value="1"/>
</dbReference>
<dbReference type="InterPro" id="IPR018338">
    <property type="entry name" value="Carbonic_anhydrase_a-class_CS"/>
</dbReference>
<gene>
    <name evidence="8" type="ORF">EJB05_02305</name>
</gene>
<evidence type="ECO:0000313" key="9">
    <source>
        <dbReference type="Proteomes" id="UP000324897"/>
    </source>
</evidence>
<feature type="domain" description="Alpha-carbonic anhydrase" evidence="7">
    <location>
        <begin position="31"/>
        <end position="269"/>
    </location>
</feature>
<dbReference type="InterPro" id="IPR036398">
    <property type="entry name" value="CA_dom_sf"/>
</dbReference>
<dbReference type="SUPFAM" id="SSF51069">
    <property type="entry name" value="Carbonic anhydrase"/>
    <property type="match status" value="1"/>
</dbReference>
<dbReference type="GO" id="GO:0008270">
    <property type="term" value="F:zinc ion binding"/>
    <property type="evidence" value="ECO:0007669"/>
    <property type="project" value="UniProtKB-UniRule"/>
</dbReference>
<keyword evidence="9" id="KW-1185">Reference proteome</keyword>